<feature type="transmembrane region" description="Helical" evidence="5">
    <location>
        <begin position="234"/>
        <end position="251"/>
    </location>
</feature>
<dbReference type="PANTHER" id="PTHR44227">
    <property type="match status" value="1"/>
</dbReference>
<feature type="repeat" description="TPR" evidence="3">
    <location>
        <begin position="498"/>
        <end position="531"/>
    </location>
</feature>
<dbReference type="InterPro" id="IPR011990">
    <property type="entry name" value="TPR-like_helical_dom_sf"/>
</dbReference>
<evidence type="ECO:0000256" key="3">
    <source>
        <dbReference type="PROSITE-ProRule" id="PRU00339"/>
    </source>
</evidence>
<evidence type="ECO:0000256" key="1">
    <source>
        <dbReference type="ARBA" id="ARBA00022737"/>
    </source>
</evidence>
<keyword evidence="2 3" id="KW-0802">TPR repeat</keyword>
<dbReference type="SMART" id="SM00028">
    <property type="entry name" value="TPR"/>
    <property type="match status" value="2"/>
</dbReference>
<keyword evidence="5" id="KW-0472">Membrane</keyword>
<feature type="transmembrane region" description="Helical" evidence="5">
    <location>
        <begin position="379"/>
        <end position="397"/>
    </location>
</feature>
<evidence type="ECO:0000313" key="6">
    <source>
        <dbReference type="EMBL" id="GGF83724.1"/>
    </source>
</evidence>
<organism evidence="6 7">
    <name type="scientific">Marinicella pacifica</name>
    <dbReference type="NCBI Taxonomy" id="1171543"/>
    <lineage>
        <taxon>Bacteria</taxon>
        <taxon>Pseudomonadati</taxon>
        <taxon>Pseudomonadota</taxon>
        <taxon>Gammaproteobacteria</taxon>
        <taxon>Lysobacterales</taxon>
        <taxon>Marinicellaceae</taxon>
        <taxon>Marinicella</taxon>
    </lineage>
</organism>
<gene>
    <name evidence="6" type="ORF">GCM10011365_00870</name>
</gene>
<keyword evidence="4" id="KW-0175">Coiled coil</keyword>
<feature type="transmembrane region" description="Helical" evidence="5">
    <location>
        <begin position="409"/>
        <end position="427"/>
    </location>
</feature>
<keyword evidence="5" id="KW-0812">Transmembrane</keyword>
<feature type="transmembrane region" description="Helical" evidence="5">
    <location>
        <begin position="166"/>
        <end position="184"/>
    </location>
</feature>
<dbReference type="InterPro" id="IPR052346">
    <property type="entry name" value="O-mannosyl-transferase_TMTC"/>
</dbReference>
<accession>A0A917CCN2</accession>
<sequence length="661" mass="74840">MALISLQLTNEQRIKRNGFLLFIGTCLIYALSLGHQFALDDAVVLTGNRFVQQMDFWSILTQDTFAGFFQSENTSQFVHGGRYRPLTLMLFAIIWSVTQSPWVFHLLNVLAFAATVVTIYKITVQLCNKKFKPNQHQRLAFYTAVLFAVHPIHTEVVNNIKGLDDILSLLLALIAWLFVLKSSPTSSINYFISIFFFMFLALMAKESAILIVPLSGLSLWFFQNKKQWTAFKQILPMIVAVALYLLIRGVITQSSSDIQTLPELMNNPFLQWHQGSWQPLSTSDKYGTILHSLGLYLYKVFLPIQLTHDYYPHAIPVTGFCQWQSLLPLFLYLALVTYTLWGLYKRQLPAFAWTVYGISLALFSNIPFTIGTLMAERFLYIPSLGICLLMAWAYVVLSKKTQANQAVRTVVSAVAVLVILAASWQTLQRSRVWHDNLTLFEADIVKSSNSAKLNNALAGALIAQSQSTRTKNPEKAIQQLERALIYLNRAIRIHPTYAQAYLLKGNALHYLGQTNDAIDAYLHALKLKPNFTAARDNLSRVQAHRKLAKTQKQLQEITQQAITLSQQGNYSQAIEMFTAILNTHTSAQYFFFRGVAYGQSGQPKLALNDFKQAEILTDPQDSENLMRLWQAMKSASLETGNNQQADIYQSKIDNLLSARSQ</sequence>
<feature type="transmembrane region" description="Helical" evidence="5">
    <location>
        <begin position="20"/>
        <end position="39"/>
    </location>
</feature>
<feature type="transmembrane region" description="Helical" evidence="5">
    <location>
        <begin position="190"/>
        <end position="222"/>
    </location>
</feature>
<feature type="transmembrane region" description="Helical" evidence="5">
    <location>
        <begin position="102"/>
        <end position="122"/>
    </location>
</feature>
<evidence type="ECO:0000256" key="2">
    <source>
        <dbReference type="ARBA" id="ARBA00022803"/>
    </source>
</evidence>
<dbReference type="AlphaFoldDB" id="A0A917CCN2"/>
<dbReference type="Pfam" id="PF13181">
    <property type="entry name" value="TPR_8"/>
    <property type="match status" value="1"/>
</dbReference>
<evidence type="ECO:0000256" key="4">
    <source>
        <dbReference type="SAM" id="Coils"/>
    </source>
</evidence>
<protein>
    <recommendedName>
        <fullName evidence="8">Tetratricopeptide repeat protein</fullName>
    </recommendedName>
</protein>
<feature type="transmembrane region" description="Helical" evidence="5">
    <location>
        <begin position="326"/>
        <end position="344"/>
    </location>
</feature>
<dbReference type="PANTHER" id="PTHR44227:SF3">
    <property type="entry name" value="PROTEIN O-MANNOSYL-TRANSFERASE TMTC4"/>
    <property type="match status" value="1"/>
</dbReference>
<keyword evidence="7" id="KW-1185">Reference proteome</keyword>
<feature type="coiled-coil region" evidence="4">
    <location>
        <begin position="540"/>
        <end position="567"/>
    </location>
</feature>
<keyword evidence="5" id="KW-1133">Transmembrane helix</keyword>
<dbReference type="PROSITE" id="PS50005">
    <property type="entry name" value="TPR"/>
    <property type="match status" value="1"/>
</dbReference>
<dbReference type="Proteomes" id="UP000605253">
    <property type="component" value="Unassembled WGS sequence"/>
</dbReference>
<reference evidence="6" key="1">
    <citation type="journal article" date="2014" name="Int. J. Syst. Evol. Microbiol.">
        <title>Complete genome sequence of Corynebacterium casei LMG S-19264T (=DSM 44701T), isolated from a smear-ripened cheese.</title>
        <authorList>
            <consortium name="US DOE Joint Genome Institute (JGI-PGF)"/>
            <person name="Walter F."/>
            <person name="Albersmeier A."/>
            <person name="Kalinowski J."/>
            <person name="Ruckert C."/>
        </authorList>
    </citation>
    <scope>NUCLEOTIDE SEQUENCE</scope>
    <source>
        <strain evidence="6">CGMCC 1.12181</strain>
    </source>
</reference>
<dbReference type="SUPFAM" id="SSF48452">
    <property type="entry name" value="TPR-like"/>
    <property type="match status" value="1"/>
</dbReference>
<dbReference type="InterPro" id="IPR019734">
    <property type="entry name" value="TPR_rpt"/>
</dbReference>
<name>A0A917CCN2_9GAMM</name>
<dbReference type="Gene3D" id="1.25.40.10">
    <property type="entry name" value="Tetratricopeptide repeat domain"/>
    <property type="match status" value="2"/>
</dbReference>
<proteinExistence type="predicted"/>
<dbReference type="RefSeq" id="WP_188363695.1">
    <property type="nucleotide sequence ID" value="NZ_BAABJF010000011.1"/>
</dbReference>
<keyword evidence="1" id="KW-0677">Repeat</keyword>
<evidence type="ECO:0000313" key="7">
    <source>
        <dbReference type="Proteomes" id="UP000605253"/>
    </source>
</evidence>
<evidence type="ECO:0000256" key="5">
    <source>
        <dbReference type="SAM" id="Phobius"/>
    </source>
</evidence>
<dbReference type="EMBL" id="BMEO01000001">
    <property type="protein sequence ID" value="GGF83724.1"/>
    <property type="molecule type" value="Genomic_DNA"/>
</dbReference>
<evidence type="ECO:0008006" key="8">
    <source>
        <dbReference type="Google" id="ProtNLM"/>
    </source>
</evidence>
<comment type="caution">
    <text evidence="6">The sequence shown here is derived from an EMBL/GenBank/DDBJ whole genome shotgun (WGS) entry which is preliminary data.</text>
</comment>
<feature type="transmembrane region" description="Helical" evidence="5">
    <location>
        <begin position="351"/>
        <end position="373"/>
    </location>
</feature>
<reference evidence="6" key="2">
    <citation type="submission" date="2020-09" db="EMBL/GenBank/DDBJ databases">
        <authorList>
            <person name="Sun Q."/>
            <person name="Zhou Y."/>
        </authorList>
    </citation>
    <scope>NUCLEOTIDE SEQUENCE</scope>
    <source>
        <strain evidence="6">CGMCC 1.12181</strain>
    </source>
</reference>